<feature type="chain" id="PRO_5046577864" evidence="1">
    <location>
        <begin position="20"/>
        <end position="123"/>
    </location>
</feature>
<gene>
    <name evidence="2" type="ORF">BDW59DRAFT_111691</name>
</gene>
<reference evidence="2 3" key="1">
    <citation type="submission" date="2024-07" db="EMBL/GenBank/DDBJ databases">
        <title>Section-level genome sequencing and comparative genomics of Aspergillus sections Usti and Cavernicolus.</title>
        <authorList>
            <consortium name="Lawrence Berkeley National Laboratory"/>
            <person name="Nybo J.L."/>
            <person name="Vesth T.C."/>
            <person name="Theobald S."/>
            <person name="Frisvad J.C."/>
            <person name="Larsen T.O."/>
            <person name="Kjaerboelling I."/>
            <person name="Rothschild-Mancinelli K."/>
            <person name="Lyhne E.K."/>
            <person name="Kogle M.E."/>
            <person name="Barry K."/>
            <person name="Clum A."/>
            <person name="Na H."/>
            <person name="Ledsgaard L."/>
            <person name="Lin J."/>
            <person name="Lipzen A."/>
            <person name="Kuo A."/>
            <person name="Riley R."/>
            <person name="Mondo S."/>
            <person name="LaButti K."/>
            <person name="Haridas S."/>
            <person name="Pangalinan J."/>
            <person name="Salamov A.A."/>
            <person name="Simmons B.A."/>
            <person name="Magnuson J.K."/>
            <person name="Chen J."/>
            <person name="Drula E."/>
            <person name="Henrissat B."/>
            <person name="Wiebenga A."/>
            <person name="Lubbers R.J."/>
            <person name="Gomes A.C."/>
            <person name="Makela M.R."/>
            <person name="Stajich J."/>
            <person name="Grigoriev I.V."/>
            <person name="Mortensen U.H."/>
            <person name="De vries R.P."/>
            <person name="Baker S.E."/>
            <person name="Andersen M.R."/>
        </authorList>
    </citation>
    <scope>NUCLEOTIDE SEQUENCE [LARGE SCALE GENOMIC DNA]</scope>
    <source>
        <strain evidence="2 3">CBS 600.67</strain>
    </source>
</reference>
<evidence type="ECO:0000313" key="3">
    <source>
        <dbReference type="Proteomes" id="UP001610335"/>
    </source>
</evidence>
<dbReference type="Proteomes" id="UP001610335">
    <property type="component" value="Unassembled WGS sequence"/>
</dbReference>
<evidence type="ECO:0000256" key="1">
    <source>
        <dbReference type="SAM" id="SignalP"/>
    </source>
</evidence>
<proteinExistence type="predicted"/>
<keyword evidence="3" id="KW-1185">Reference proteome</keyword>
<feature type="signal peptide" evidence="1">
    <location>
        <begin position="1"/>
        <end position="19"/>
    </location>
</feature>
<name>A0ABR4I0M0_9EURO</name>
<accession>A0ABR4I0M0</accession>
<organism evidence="2 3">
    <name type="scientific">Aspergillus cavernicola</name>
    <dbReference type="NCBI Taxonomy" id="176166"/>
    <lineage>
        <taxon>Eukaryota</taxon>
        <taxon>Fungi</taxon>
        <taxon>Dikarya</taxon>
        <taxon>Ascomycota</taxon>
        <taxon>Pezizomycotina</taxon>
        <taxon>Eurotiomycetes</taxon>
        <taxon>Eurotiomycetidae</taxon>
        <taxon>Eurotiales</taxon>
        <taxon>Aspergillaceae</taxon>
        <taxon>Aspergillus</taxon>
        <taxon>Aspergillus subgen. Nidulantes</taxon>
    </lineage>
</organism>
<protein>
    <submittedName>
        <fullName evidence="2">Uncharacterized protein</fullName>
    </submittedName>
</protein>
<dbReference type="PANTHER" id="PTHR39603">
    <property type="entry name" value="CYANOVIRIN-N DOMAIN-CONTAINING PROTEIN"/>
    <property type="match status" value="1"/>
</dbReference>
<sequence length="123" mass="11942">MMSTTIFVSLLAVAGSALGSPMEKRALTCGGVGDYAPIGDVQSCIDFLNGRGTQDCGVGSGTGGFCVSGNAVILGSGSTSTPCQNVAAAAQAILGSCTTADQYVGGTSTIGGNDNVLVTVRAA</sequence>
<dbReference type="PANTHER" id="PTHR39603:SF1">
    <property type="entry name" value="CYANOVIRIN-N DOMAIN-CONTAINING PROTEIN"/>
    <property type="match status" value="1"/>
</dbReference>
<dbReference type="EMBL" id="JBFXLS010000065">
    <property type="protein sequence ID" value="KAL2821302.1"/>
    <property type="molecule type" value="Genomic_DNA"/>
</dbReference>
<keyword evidence="1" id="KW-0732">Signal</keyword>
<evidence type="ECO:0000313" key="2">
    <source>
        <dbReference type="EMBL" id="KAL2821302.1"/>
    </source>
</evidence>
<comment type="caution">
    <text evidence="2">The sequence shown here is derived from an EMBL/GenBank/DDBJ whole genome shotgun (WGS) entry which is preliminary data.</text>
</comment>